<dbReference type="AlphaFoldDB" id="K8PBC8"/>
<protein>
    <submittedName>
        <fullName evidence="1">Uncharacterized protein</fullName>
    </submittedName>
</protein>
<dbReference type="HOGENOM" id="CLU_1567385_0_0_5"/>
<dbReference type="RefSeq" id="WP_002711800.1">
    <property type="nucleotide sequence ID" value="NZ_KB375281.1"/>
</dbReference>
<comment type="caution">
    <text evidence="1">The sequence shown here is derived from an EMBL/GenBank/DDBJ whole genome shotgun (WGS) entry which is preliminary data.</text>
</comment>
<accession>K8PBC8</accession>
<evidence type="ECO:0000313" key="2">
    <source>
        <dbReference type="Proteomes" id="UP000001095"/>
    </source>
</evidence>
<dbReference type="OrthoDB" id="7568253at2"/>
<sequence length="174" mass="18971">MIERVNRQSRTRLSNGKQLFLESSVDGRTLIARRFREVLASIVSDLGGADAMSEAEMVLARRAVTLVVTCETYESKLAETGKLDSDAYLPCVNALGKLLNALGLKRRSKHVGPSPLEGYHAANVNRRDPDVADVGPECDEPQLARRINEAIAAVANGSESRPRRIVRATSSQGR</sequence>
<dbReference type="Proteomes" id="UP000001095">
    <property type="component" value="Unassembled WGS sequence"/>
</dbReference>
<gene>
    <name evidence="1" type="ORF">HMPREF9696_00934</name>
</gene>
<proteinExistence type="predicted"/>
<dbReference type="EMBL" id="AGWY01000005">
    <property type="protein sequence ID" value="EKS39922.1"/>
    <property type="molecule type" value="Genomic_DNA"/>
</dbReference>
<name>K8PBC8_9BRAD</name>
<evidence type="ECO:0000313" key="1">
    <source>
        <dbReference type="EMBL" id="EKS39922.1"/>
    </source>
</evidence>
<keyword evidence="2" id="KW-1185">Reference proteome</keyword>
<reference evidence="1 2" key="1">
    <citation type="submission" date="2012-04" db="EMBL/GenBank/DDBJ databases">
        <title>The Genome Sequence of Afipia clevelandensis ATCC 49720.</title>
        <authorList>
            <consortium name="The Broad Institute Genome Sequencing Platform"/>
            <person name="Earl A."/>
            <person name="Ward D."/>
            <person name="Feldgarden M."/>
            <person name="Gevers D."/>
            <person name="Huys G."/>
            <person name="Walker B."/>
            <person name="Young S.K."/>
            <person name="Zeng Q."/>
            <person name="Gargeya S."/>
            <person name="Fitzgerald M."/>
            <person name="Haas B."/>
            <person name="Abouelleil A."/>
            <person name="Alvarado L."/>
            <person name="Arachchi H.M."/>
            <person name="Berlin A."/>
            <person name="Chapman S.B."/>
            <person name="Goldberg J."/>
            <person name="Griggs A."/>
            <person name="Gujja S."/>
            <person name="Hansen M."/>
            <person name="Howarth C."/>
            <person name="Imamovic A."/>
            <person name="Larimer J."/>
            <person name="McCowen C."/>
            <person name="Montmayeur A."/>
            <person name="Murphy C."/>
            <person name="Neiman D."/>
            <person name="Pearson M."/>
            <person name="Priest M."/>
            <person name="Roberts A."/>
            <person name="Saif S."/>
            <person name="Shea T."/>
            <person name="Sisk P."/>
            <person name="Sykes S."/>
            <person name="Wortman J."/>
            <person name="Nusbaum C."/>
            <person name="Birren B."/>
        </authorList>
    </citation>
    <scope>NUCLEOTIDE SEQUENCE [LARGE SCALE GENOMIC DNA]</scope>
    <source>
        <strain evidence="1 2">ATCC 49720</strain>
    </source>
</reference>
<organism evidence="1 2">
    <name type="scientific">Afipia clevelandensis ATCC 49720</name>
    <dbReference type="NCBI Taxonomy" id="883079"/>
    <lineage>
        <taxon>Bacteria</taxon>
        <taxon>Pseudomonadati</taxon>
        <taxon>Pseudomonadota</taxon>
        <taxon>Alphaproteobacteria</taxon>
        <taxon>Hyphomicrobiales</taxon>
        <taxon>Nitrobacteraceae</taxon>
        <taxon>Afipia</taxon>
    </lineage>
</organism>